<dbReference type="AlphaFoldDB" id="A0AAX3P3N4"/>
<dbReference type="EMBL" id="CP118942">
    <property type="protein sequence ID" value="WEE25289.1"/>
    <property type="molecule type" value="Genomic_DNA"/>
</dbReference>
<feature type="transmembrane region" description="Helical" evidence="1">
    <location>
        <begin position="58"/>
        <end position="75"/>
    </location>
</feature>
<evidence type="ECO:0000313" key="2">
    <source>
        <dbReference type="EMBL" id="WEE25289.1"/>
    </source>
</evidence>
<evidence type="ECO:0000313" key="3">
    <source>
        <dbReference type="Proteomes" id="UP001214666"/>
    </source>
</evidence>
<proteinExistence type="predicted"/>
<reference evidence="2" key="1">
    <citation type="submission" date="2023-02" db="EMBL/GenBank/DDBJ databases">
        <title>The sequence of Aeromonas hydrophila K533.</title>
        <authorList>
            <person name="Luo X."/>
        </authorList>
    </citation>
    <scope>NUCLEOTIDE SEQUENCE</scope>
    <source>
        <strain evidence="2">K533</strain>
    </source>
</reference>
<organism evidence="2 3">
    <name type="scientific">Aeromonas hydrophila</name>
    <dbReference type="NCBI Taxonomy" id="644"/>
    <lineage>
        <taxon>Bacteria</taxon>
        <taxon>Pseudomonadati</taxon>
        <taxon>Pseudomonadota</taxon>
        <taxon>Gammaproteobacteria</taxon>
        <taxon>Aeromonadales</taxon>
        <taxon>Aeromonadaceae</taxon>
        <taxon>Aeromonas</taxon>
    </lineage>
</organism>
<dbReference type="RefSeq" id="WP_161785101.1">
    <property type="nucleotide sequence ID" value="NZ_AP023398.1"/>
</dbReference>
<name>A0AAX3P3N4_AERHY</name>
<keyword evidence="1" id="KW-0812">Transmembrane</keyword>
<gene>
    <name evidence="2" type="ORF">PY771_16760</name>
</gene>
<evidence type="ECO:0000256" key="1">
    <source>
        <dbReference type="SAM" id="Phobius"/>
    </source>
</evidence>
<accession>A0AAX3P3N4</accession>
<keyword evidence="1" id="KW-0472">Membrane</keyword>
<sequence length="79" mass="9025">MIAEYHMVNIRLQPPLLATNRIHLLILLLPPGWHKSFHFVSIAAFLATGLMQHNKGRALAWIAIACFLYLKGTIYRRAT</sequence>
<protein>
    <submittedName>
        <fullName evidence="2">Uncharacterized protein</fullName>
    </submittedName>
</protein>
<keyword evidence="1" id="KW-1133">Transmembrane helix</keyword>
<dbReference type="Proteomes" id="UP001214666">
    <property type="component" value="Chromosome"/>
</dbReference>